<evidence type="ECO:0000313" key="2">
    <source>
        <dbReference type="Proteomes" id="UP000239759"/>
    </source>
</evidence>
<sequence>MNQLDEKITFCTKCFATNENGSWGTNGGWSIQDVKLKGLNCYCINCAGHGEIIVISRRAANTIRESASWVGKRYYPNKEDFLHSLIVNDDKGTYTVKWRFESGIKVAPEGVRALSGVSKNDAMKILSKALRLMENVENSHFD</sequence>
<accession>A0AAP8QHP2</accession>
<name>A0AAP8QHP2_BRELA</name>
<comment type="caution">
    <text evidence="1">The sequence shown here is derived from an EMBL/GenBank/DDBJ whole genome shotgun (WGS) entry which is preliminary data.</text>
</comment>
<dbReference type="AlphaFoldDB" id="A0AAP8QHP2"/>
<reference evidence="1 2" key="1">
    <citation type="submission" date="2018-02" db="EMBL/GenBank/DDBJ databases">
        <title>Comparative analysis of genomes of three Brevibacillus laterosporus strains producers of potent antimicrobials isolated from silage.</title>
        <authorList>
            <person name="Kojic M."/>
            <person name="Miljkovic M."/>
            <person name="Studholme D."/>
            <person name="Filipic B."/>
        </authorList>
    </citation>
    <scope>NUCLEOTIDE SEQUENCE [LARGE SCALE GENOMIC DNA]</scope>
    <source>
        <strain evidence="1 2">BGSP11</strain>
    </source>
</reference>
<evidence type="ECO:0000313" key="1">
    <source>
        <dbReference type="EMBL" id="PPB12921.1"/>
    </source>
</evidence>
<gene>
    <name evidence="1" type="ORF">C4A77_00615</name>
</gene>
<dbReference type="EMBL" id="PRKQ01000001">
    <property type="protein sequence ID" value="PPB12921.1"/>
    <property type="molecule type" value="Genomic_DNA"/>
</dbReference>
<protein>
    <submittedName>
        <fullName evidence="1">Uncharacterized protein</fullName>
    </submittedName>
</protein>
<dbReference type="Proteomes" id="UP000239759">
    <property type="component" value="Unassembled WGS sequence"/>
</dbReference>
<organism evidence="1 2">
    <name type="scientific">Brevibacillus laterosporus</name>
    <name type="common">Bacillus laterosporus</name>
    <dbReference type="NCBI Taxonomy" id="1465"/>
    <lineage>
        <taxon>Bacteria</taxon>
        <taxon>Bacillati</taxon>
        <taxon>Bacillota</taxon>
        <taxon>Bacilli</taxon>
        <taxon>Bacillales</taxon>
        <taxon>Paenibacillaceae</taxon>
        <taxon>Brevibacillus</taxon>
    </lineage>
</organism>
<proteinExistence type="predicted"/>
<dbReference type="RefSeq" id="WP_104030322.1">
    <property type="nucleotide sequence ID" value="NZ_PRKQ01000001.1"/>
</dbReference>